<protein>
    <recommendedName>
        <fullName evidence="4">DUF3311 domain-containing protein</fullName>
    </recommendedName>
</protein>
<keyword evidence="1" id="KW-0812">Transmembrane</keyword>
<reference evidence="3" key="1">
    <citation type="journal article" date="2017" name="Proc. Natl. Acad. Sci. U.S.A.">
        <title>Simulation of Deepwater Horizon oil plume reveals substrate specialization within a complex community of hydrocarbon degraders.</title>
        <authorList>
            <person name="Hu P."/>
            <person name="Dubinsky E.A."/>
            <person name="Probst A.J."/>
            <person name="Wang J."/>
            <person name="Sieber C.M.K."/>
            <person name="Tom L.M."/>
            <person name="Gardinali P."/>
            <person name="Banfield J.F."/>
            <person name="Atlas R.M."/>
            <person name="Andersen G.L."/>
        </authorList>
    </citation>
    <scope>NUCLEOTIDE SEQUENCE [LARGE SCALE GENOMIC DNA]</scope>
</reference>
<evidence type="ECO:0000313" key="2">
    <source>
        <dbReference type="EMBL" id="OUR84595.1"/>
    </source>
</evidence>
<organism evidence="2 3">
    <name type="scientific">Colwellia psychrerythraea</name>
    <name type="common">Vibrio psychroerythus</name>
    <dbReference type="NCBI Taxonomy" id="28229"/>
    <lineage>
        <taxon>Bacteria</taxon>
        <taxon>Pseudomonadati</taxon>
        <taxon>Pseudomonadota</taxon>
        <taxon>Gammaproteobacteria</taxon>
        <taxon>Alteromonadales</taxon>
        <taxon>Colwelliaceae</taxon>
        <taxon>Colwellia</taxon>
    </lineage>
</organism>
<feature type="transmembrane region" description="Helical" evidence="1">
    <location>
        <begin position="36"/>
        <end position="61"/>
    </location>
</feature>
<sequence length="67" mass="7582">MMLKGMTSQRLIALSLTGIAFLNFPLIALWDKDVHILGWPLLPFGLFLIWGILIAALAWVMEKRNTT</sequence>
<evidence type="ECO:0000313" key="3">
    <source>
        <dbReference type="Proteomes" id="UP000243053"/>
    </source>
</evidence>
<gene>
    <name evidence="2" type="ORF">A9Q75_02135</name>
</gene>
<keyword evidence="1" id="KW-0472">Membrane</keyword>
<dbReference type="Proteomes" id="UP000243053">
    <property type="component" value="Unassembled WGS sequence"/>
</dbReference>
<accession>A0A1Y5EUU5</accession>
<comment type="caution">
    <text evidence="2">The sequence shown here is derived from an EMBL/GenBank/DDBJ whole genome shotgun (WGS) entry which is preliminary data.</text>
</comment>
<feature type="transmembrane region" description="Helical" evidence="1">
    <location>
        <begin position="12"/>
        <end position="30"/>
    </location>
</feature>
<proteinExistence type="predicted"/>
<evidence type="ECO:0008006" key="4">
    <source>
        <dbReference type="Google" id="ProtNLM"/>
    </source>
</evidence>
<dbReference type="EMBL" id="MAAF01000013">
    <property type="protein sequence ID" value="OUR84595.1"/>
    <property type="molecule type" value="Genomic_DNA"/>
</dbReference>
<evidence type="ECO:0000256" key="1">
    <source>
        <dbReference type="SAM" id="Phobius"/>
    </source>
</evidence>
<name>A0A1Y5EUU5_COLPS</name>
<dbReference type="AlphaFoldDB" id="A0A1Y5EUU5"/>
<keyword evidence="1" id="KW-1133">Transmembrane helix</keyword>